<evidence type="ECO:0000256" key="1">
    <source>
        <dbReference type="ARBA" id="ARBA00004651"/>
    </source>
</evidence>
<sequence>MMDFSLIAMQLFSGIALGAILVMAALGLSIIFGMLGVVNFSHGAMFMVGAYAGLWVASLTGSFWWGLLVAPIAIGVFGMAVEFLLIRPLYGRSVDDPLLLTFGLGYVLVEAVRIIFGSDGIPFPTPTHLRGVVNLGIGYFPIYRLFVIGVVGAILLTLWLLLEKTKFGLIVRAGARDPQIMRVLGVDIGKVWLLVFGLGVGLTALGGVLAAPMRTVNPEMGSLVLAEAFVVTVIGGMGSLAGSVVAGLVVGIAVSMTSLIAPEMAQIVMFALMALILLIRPQGLFGKSGAHA</sequence>
<comment type="subcellular location">
    <subcellularLocation>
        <location evidence="1">Cell membrane</location>
        <topology evidence="1">Multi-pass membrane protein</topology>
    </subcellularLocation>
</comment>
<dbReference type="EMBL" id="CP113162">
    <property type="protein sequence ID" value="WEF51109.1"/>
    <property type="molecule type" value="Genomic_DNA"/>
</dbReference>
<dbReference type="CDD" id="cd06582">
    <property type="entry name" value="TM_PBP1_LivH_like"/>
    <property type="match status" value="1"/>
</dbReference>
<name>A0ABY8BN50_AFICR</name>
<feature type="transmembrane region" description="Helical" evidence="9">
    <location>
        <begin position="35"/>
        <end position="57"/>
    </location>
</feature>
<feature type="transmembrane region" description="Helical" evidence="9">
    <location>
        <begin position="6"/>
        <end position="28"/>
    </location>
</feature>
<dbReference type="PANTHER" id="PTHR11795:SF442">
    <property type="entry name" value="ABC TRANSPORTER ATP-BINDING PROTEIN"/>
    <property type="match status" value="1"/>
</dbReference>
<keyword evidence="4 9" id="KW-0812">Transmembrane</keyword>
<evidence type="ECO:0000256" key="7">
    <source>
        <dbReference type="ARBA" id="ARBA00023136"/>
    </source>
</evidence>
<keyword evidence="5" id="KW-0029">Amino-acid transport</keyword>
<evidence type="ECO:0000256" key="9">
    <source>
        <dbReference type="SAM" id="Phobius"/>
    </source>
</evidence>
<reference evidence="10 11" key="1">
    <citation type="submission" date="2022-11" db="EMBL/GenBank/DDBJ databases">
        <authorList>
            <person name="Siebert D."/>
            <person name="Busche T."/>
            <person name="Saydam E."/>
            <person name="Kalinowski J."/>
            <person name="Ruckert C."/>
            <person name="Blombach B."/>
        </authorList>
    </citation>
    <scope>NUCLEOTIDE SEQUENCE [LARGE SCALE GENOMIC DNA]</scope>
    <source>
        <strain evidence="10 11">DSM 1083</strain>
    </source>
</reference>
<protein>
    <submittedName>
        <fullName evidence="10">Branched-chain amino acid ABC transporter permease</fullName>
    </submittedName>
</protein>
<evidence type="ECO:0000256" key="8">
    <source>
        <dbReference type="ARBA" id="ARBA00037998"/>
    </source>
</evidence>
<evidence type="ECO:0000313" key="11">
    <source>
        <dbReference type="Proteomes" id="UP001213907"/>
    </source>
</evidence>
<comment type="similarity">
    <text evidence="8">Belongs to the binding-protein-dependent transport system permease family. LivHM subfamily.</text>
</comment>
<keyword evidence="2" id="KW-0813">Transport</keyword>
<evidence type="ECO:0000256" key="4">
    <source>
        <dbReference type="ARBA" id="ARBA00022692"/>
    </source>
</evidence>
<evidence type="ECO:0000313" key="10">
    <source>
        <dbReference type="EMBL" id="WEF51109.1"/>
    </source>
</evidence>
<keyword evidence="6 9" id="KW-1133">Transmembrane helix</keyword>
<feature type="transmembrane region" description="Helical" evidence="9">
    <location>
        <begin position="136"/>
        <end position="162"/>
    </location>
</feature>
<feature type="transmembrane region" description="Helical" evidence="9">
    <location>
        <begin position="63"/>
        <end position="86"/>
    </location>
</feature>
<dbReference type="Pfam" id="PF02653">
    <property type="entry name" value="BPD_transp_2"/>
    <property type="match status" value="1"/>
</dbReference>
<dbReference type="InterPro" id="IPR052157">
    <property type="entry name" value="BCAA_transport_permease"/>
</dbReference>
<dbReference type="InterPro" id="IPR001851">
    <property type="entry name" value="ABC_transp_permease"/>
</dbReference>
<keyword evidence="11" id="KW-1185">Reference proteome</keyword>
<organism evidence="10 11">
    <name type="scientific">Afipia carboxydohydrogena</name>
    <name type="common">Pseudomonas carboxydohydrogena</name>
    <dbReference type="NCBI Taxonomy" id="290"/>
    <lineage>
        <taxon>Bacteria</taxon>
        <taxon>Pseudomonadati</taxon>
        <taxon>Pseudomonadota</taxon>
        <taxon>Alphaproteobacteria</taxon>
        <taxon>Hyphomicrobiales</taxon>
        <taxon>Nitrobacteraceae</taxon>
        <taxon>Afipia</taxon>
    </lineage>
</organism>
<dbReference type="PANTHER" id="PTHR11795">
    <property type="entry name" value="BRANCHED-CHAIN AMINO ACID TRANSPORT SYSTEM PERMEASE PROTEIN LIVH"/>
    <property type="match status" value="1"/>
</dbReference>
<feature type="transmembrane region" description="Helical" evidence="9">
    <location>
        <begin position="223"/>
        <end position="252"/>
    </location>
</feature>
<evidence type="ECO:0000256" key="2">
    <source>
        <dbReference type="ARBA" id="ARBA00022448"/>
    </source>
</evidence>
<evidence type="ECO:0000256" key="5">
    <source>
        <dbReference type="ARBA" id="ARBA00022970"/>
    </source>
</evidence>
<keyword evidence="7 9" id="KW-0472">Membrane</keyword>
<feature type="transmembrane region" description="Helical" evidence="9">
    <location>
        <begin position="259"/>
        <end position="279"/>
    </location>
</feature>
<evidence type="ECO:0000256" key="6">
    <source>
        <dbReference type="ARBA" id="ARBA00022989"/>
    </source>
</evidence>
<feature type="transmembrane region" description="Helical" evidence="9">
    <location>
        <begin position="191"/>
        <end position="211"/>
    </location>
</feature>
<feature type="transmembrane region" description="Helical" evidence="9">
    <location>
        <begin position="98"/>
        <end position="116"/>
    </location>
</feature>
<gene>
    <name evidence="10" type="ORF">AFIC_002675</name>
</gene>
<keyword evidence="3" id="KW-1003">Cell membrane</keyword>
<evidence type="ECO:0000256" key="3">
    <source>
        <dbReference type="ARBA" id="ARBA00022475"/>
    </source>
</evidence>
<proteinExistence type="inferred from homology"/>
<accession>A0ABY8BN50</accession>
<dbReference type="Proteomes" id="UP001213907">
    <property type="component" value="Chromosome"/>
</dbReference>